<dbReference type="Pfam" id="PF01918">
    <property type="entry name" value="Alba"/>
    <property type="match status" value="1"/>
</dbReference>
<dbReference type="AlphaFoldDB" id="A0AAJ7XEL9"/>
<dbReference type="RefSeq" id="XP_032831606.1">
    <property type="nucleotide sequence ID" value="XM_032975715.1"/>
</dbReference>
<name>A0AAJ7XEL9_PETMA</name>
<reference evidence="4" key="1">
    <citation type="submission" date="2025-08" db="UniProtKB">
        <authorList>
            <consortium name="RefSeq"/>
        </authorList>
    </citation>
    <scope>IDENTIFICATION</scope>
    <source>
        <tissue evidence="4">Sperm</tissue>
    </source>
</reference>
<proteinExistence type="inferred from homology"/>
<dbReference type="Proteomes" id="UP001318040">
    <property type="component" value="Chromosome 57"/>
</dbReference>
<comment type="similarity">
    <text evidence="1">Belongs to the histone-like Alba family.</text>
</comment>
<evidence type="ECO:0000313" key="4">
    <source>
        <dbReference type="RefSeq" id="XP_032831606.1"/>
    </source>
</evidence>
<evidence type="ECO:0000313" key="3">
    <source>
        <dbReference type="Proteomes" id="UP001318040"/>
    </source>
</evidence>
<feature type="domain" description="DNA/RNA-binding protein Alba-like" evidence="2">
    <location>
        <begin position="27"/>
        <end position="77"/>
    </location>
</feature>
<protein>
    <submittedName>
        <fullName evidence="4">Ribonuclease P protein subunit p25-like protein</fullName>
    </submittedName>
</protein>
<accession>A0AAJ7XEL9</accession>
<dbReference type="KEGG" id="pmrn:116954903"/>
<dbReference type="InterPro" id="IPR002775">
    <property type="entry name" value="DNA/RNA-bd_Alba-like"/>
</dbReference>
<keyword evidence="3" id="KW-1185">Reference proteome</keyword>
<sequence>MEFYERTRVEQLPTGLPFPWLPPDVPVVHVAEGSQERSVVTRVLRLLSDGDARHVLLSGAGRAGGRAVSCSDAVLRRAPGAPLRRAASAGTRVTAETWEPRARGCGLDTLVVRRSAHTLTVLLTKDDLPAGTGDLDLRSIDATIFFSEPKAPAGAGRAVDAAAATSAAGQGRAGRGGWESATRCRCVDHTAP</sequence>
<evidence type="ECO:0000259" key="2">
    <source>
        <dbReference type="Pfam" id="PF01918"/>
    </source>
</evidence>
<organism evidence="3 4">
    <name type="scientific">Petromyzon marinus</name>
    <name type="common">Sea lamprey</name>
    <dbReference type="NCBI Taxonomy" id="7757"/>
    <lineage>
        <taxon>Eukaryota</taxon>
        <taxon>Metazoa</taxon>
        <taxon>Chordata</taxon>
        <taxon>Craniata</taxon>
        <taxon>Vertebrata</taxon>
        <taxon>Cyclostomata</taxon>
        <taxon>Hyperoartia</taxon>
        <taxon>Petromyzontiformes</taxon>
        <taxon>Petromyzontidae</taxon>
        <taxon>Petromyzon</taxon>
    </lineage>
</organism>
<gene>
    <name evidence="4" type="primary">LOC116954903</name>
</gene>
<evidence type="ECO:0000256" key="1">
    <source>
        <dbReference type="ARBA" id="ARBA00008018"/>
    </source>
</evidence>
<dbReference type="SUPFAM" id="SSF82704">
    <property type="entry name" value="AlbA-like"/>
    <property type="match status" value="1"/>
</dbReference>
<dbReference type="InterPro" id="IPR036882">
    <property type="entry name" value="Alba-like_dom_sf"/>
</dbReference>
<dbReference type="GO" id="GO:0003676">
    <property type="term" value="F:nucleic acid binding"/>
    <property type="evidence" value="ECO:0007669"/>
    <property type="project" value="InterPro"/>
</dbReference>